<comment type="function">
    <text evidence="16">NQR complex catalyzes the reduction of ubiquinone-1 to ubiquinol by two successive reactions, coupled with the transport of Na(+) ions from the cytoplasm to the periplasm. NqrA to NqrE are probably involved in the second step, the conversion of ubisemiquinone to ubiquinol.</text>
</comment>
<dbReference type="InterPro" id="IPR010966">
    <property type="entry name" value="NqrB"/>
</dbReference>
<feature type="modified residue" description="FMN phosphoryl threonine" evidence="16">
    <location>
        <position position="342"/>
    </location>
</feature>
<dbReference type="PANTHER" id="PTHR30578">
    <property type="entry name" value="ELECTRON TRANSPORT COMPLEX PROTEIN RNFD"/>
    <property type="match status" value="1"/>
</dbReference>
<keyword evidence="11 16" id="KW-0915">Sodium</keyword>
<evidence type="ECO:0000256" key="16">
    <source>
        <dbReference type="HAMAP-Rule" id="MF_00426"/>
    </source>
</evidence>
<evidence type="ECO:0000256" key="2">
    <source>
        <dbReference type="ARBA" id="ARBA00022475"/>
    </source>
</evidence>
<dbReference type="Proteomes" id="UP000609651">
    <property type="component" value="Unassembled WGS sequence"/>
</dbReference>
<reference evidence="17 18" key="1">
    <citation type="journal article" date="2020" name="Syst. Appl. Microbiol.">
        <title>Alienimonas chondri sp. nov., a novel planctomycete isolated from the biofilm of the red alga Chondrus crispus.</title>
        <authorList>
            <person name="Vitorino I."/>
            <person name="Albuquerque L."/>
            <person name="Wiegand S."/>
            <person name="Kallscheuer N."/>
            <person name="da Costa M.S."/>
            <person name="Lobo-da-Cunha A."/>
            <person name="Jogler C."/>
            <person name="Lage O.M."/>
        </authorList>
    </citation>
    <scope>NUCLEOTIDE SEQUENCE [LARGE SCALE GENOMIC DNA]</scope>
    <source>
        <strain evidence="17 18">LzC2</strain>
    </source>
</reference>
<accession>A0ABX1VI80</accession>
<evidence type="ECO:0000256" key="9">
    <source>
        <dbReference type="ARBA" id="ARBA00022989"/>
    </source>
</evidence>
<comment type="catalytic activity">
    <reaction evidence="16">
        <text>a ubiquinone + n Na(+)(in) + NADH + H(+) = a ubiquinol + n Na(+)(out) + NAD(+)</text>
        <dbReference type="Rhea" id="RHEA:47748"/>
        <dbReference type="Rhea" id="RHEA-COMP:9565"/>
        <dbReference type="Rhea" id="RHEA-COMP:9566"/>
        <dbReference type="ChEBI" id="CHEBI:15378"/>
        <dbReference type="ChEBI" id="CHEBI:16389"/>
        <dbReference type="ChEBI" id="CHEBI:17976"/>
        <dbReference type="ChEBI" id="CHEBI:29101"/>
        <dbReference type="ChEBI" id="CHEBI:57540"/>
        <dbReference type="ChEBI" id="CHEBI:57945"/>
        <dbReference type="EC" id="7.2.1.1"/>
    </reaction>
</comment>
<comment type="similarity">
    <text evidence="16">Belongs to the NqrB/RnfD family.</text>
</comment>
<gene>
    <name evidence="16 17" type="primary">nqrB</name>
    <name evidence="17" type="ORF">LzC2_39280</name>
</gene>
<feature type="transmembrane region" description="Helical" evidence="16">
    <location>
        <begin position="485"/>
        <end position="503"/>
    </location>
</feature>
<comment type="caution">
    <text evidence="17">The sequence shown here is derived from an EMBL/GenBank/DDBJ whole genome shotgun (WGS) entry which is preliminary data.</text>
</comment>
<evidence type="ECO:0000256" key="14">
    <source>
        <dbReference type="ARBA" id="ARBA00023136"/>
    </source>
</evidence>
<feature type="transmembrane region" description="Helical" evidence="16">
    <location>
        <begin position="387"/>
        <end position="405"/>
    </location>
</feature>
<comment type="cofactor">
    <cofactor evidence="16">
        <name>FMN</name>
        <dbReference type="ChEBI" id="CHEBI:58210"/>
    </cofactor>
</comment>
<feature type="transmembrane region" description="Helical" evidence="16">
    <location>
        <begin position="224"/>
        <end position="245"/>
    </location>
</feature>
<sequence>MKLLRSSLDKFAPPFEKGGRLEKMYPAYEAADTFLYTPGEVTEGPSHVRDGMDLKRMMTLVVVALIPAIFMACYNTGYQANYALKSVLADNAVESRQALAAEAEQALDALPAGALKDLGAEEFATLSAGTLVLDPVEKIEAAADPVLSTSTAQLEKAILGDGEPTAAQKERLEAALGARGAVDELVQARLLEEPRVEGWRGWLMGALGLSPDPDNHIANFLHGLLWFLPLYIVTVAVGGTAEAIFSVVRGHEINEGFLVTSMLFPLTLPATTPLWQAALGILFGVVIGKEVFGGTGKNFLNPAMTSRAFLYFAYPAEITGDKVWNAATGASPAAYDAYSSATTLNTMSTMPKGSSIADLQAAYDVVPGGWWESFLGMIEGSMGETSTLAALIGAAILIGVGVGAWRIMAGCVVGLLAFDTLLWLFVGDGLAWLGMAEAARVGDPGAAYAMYNIPPWYHLVVGGFAFGAVFMATDPVSSTWTKAGHWWYGILIGVVTVLIRVVNPAYPEGIMLAVLFGNVFAPLIDHFVVQRNINRRLARAKATTAKPSEDYSVPAPATA</sequence>
<dbReference type="EMBL" id="WTPX01000211">
    <property type="protein sequence ID" value="NNJ27819.1"/>
    <property type="molecule type" value="Genomic_DNA"/>
</dbReference>
<name>A0ABX1VI80_9PLAN</name>
<dbReference type="HAMAP" id="MF_00426">
    <property type="entry name" value="NqrB"/>
    <property type="match status" value="1"/>
</dbReference>
<evidence type="ECO:0000313" key="17">
    <source>
        <dbReference type="EMBL" id="NNJ27819.1"/>
    </source>
</evidence>
<keyword evidence="9 16" id="KW-1133">Transmembrane helix</keyword>
<dbReference type="NCBIfam" id="TIGR01937">
    <property type="entry name" value="nqrB"/>
    <property type="match status" value="1"/>
</dbReference>
<dbReference type="EC" id="7.2.1.1" evidence="16"/>
<evidence type="ECO:0000256" key="8">
    <source>
        <dbReference type="ARBA" id="ARBA00022967"/>
    </source>
</evidence>
<evidence type="ECO:0000256" key="4">
    <source>
        <dbReference type="ARBA" id="ARBA00022553"/>
    </source>
</evidence>
<evidence type="ECO:0000256" key="6">
    <source>
        <dbReference type="ARBA" id="ARBA00022643"/>
    </source>
</evidence>
<keyword evidence="3" id="KW-0997">Cell inner membrane</keyword>
<keyword evidence="14 16" id="KW-0472">Membrane</keyword>
<dbReference type="RefSeq" id="WP_171189724.1">
    <property type="nucleotide sequence ID" value="NZ_WTPX01000211.1"/>
</dbReference>
<dbReference type="Pfam" id="PF03116">
    <property type="entry name" value="NQR2_RnfD_RnfE"/>
    <property type="match status" value="1"/>
</dbReference>
<evidence type="ECO:0000313" key="18">
    <source>
        <dbReference type="Proteomes" id="UP000609651"/>
    </source>
</evidence>
<evidence type="ECO:0000256" key="3">
    <source>
        <dbReference type="ARBA" id="ARBA00022519"/>
    </source>
</evidence>
<keyword evidence="8 16" id="KW-1278">Translocase</keyword>
<keyword evidence="12 16" id="KW-0406">Ion transport</keyword>
<evidence type="ECO:0000256" key="15">
    <source>
        <dbReference type="ARBA" id="ARBA00023201"/>
    </source>
</evidence>
<protein>
    <recommendedName>
        <fullName evidence="16">Na(+)-translocating NADH-quinone reductase subunit B</fullName>
        <shortName evidence="16">Na(+)-NQR subunit B</shortName>
        <shortName evidence="16">Na(+)-translocating NQR subunit B</shortName>
        <ecNumber evidence="16">7.2.1.1</ecNumber>
    </recommendedName>
    <alternativeName>
        <fullName evidence="16">NQR complex subunit B</fullName>
    </alternativeName>
    <alternativeName>
        <fullName evidence="16">NQR-1 subunit B</fullName>
    </alternativeName>
</protein>
<dbReference type="PANTHER" id="PTHR30578:SF1">
    <property type="entry name" value="NA(+)-TRANSLOCATING NADH-QUINONE REDUCTASE SUBUNIT B"/>
    <property type="match status" value="1"/>
</dbReference>
<feature type="transmembrane region" description="Helical" evidence="16">
    <location>
        <begin position="257"/>
        <end position="287"/>
    </location>
</feature>
<feature type="transmembrane region" description="Helical" evidence="16">
    <location>
        <begin position="509"/>
        <end position="529"/>
    </location>
</feature>
<keyword evidence="5 16" id="KW-0285">Flavoprotein</keyword>
<feature type="transmembrane region" description="Helical" evidence="16">
    <location>
        <begin position="412"/>
        <end position="435"/>
    </location>
</feature>
<keyword evidence="2 16" id="KW-1003">Cell membrane</keyword>
<organism evidence="17 18">
    <name type="scientific">Alienimonas chondri</name>
    <dbReference type="NCBI Taxonomy" id="2681879"/>
    <lineage>
        <taxon>Bacteria</taxon>
        <taxon>Pseudomonadati</taxon>
        <taxon>Planctomycetota</taxon>
        <taxon>Planctomycetia</taxon>
        <taxon>Planctomycetales</taxon>
        <taxon>Planctomycetaceae</taxon>
        <taxon>Alienimonas</taxon>
    </lineage>
</organism>
<keyword evidence="18" id="KW-1185">Reference proteome</keyword>
<keyword evidence="10 16" id="KW-0520">NAD</keyword>
<comment type="subunit">
    <text evidence="16">Composed of six subunits; NqrA, NqrB, NqrC, NqrD, NqrE and NqrF.</text>
</comment>
<evidence type="ECO:0000256" key="1">
    <source>
        <dbReference type="ARBA" id="ARBA00022448"/>
    </source>
</evidence>
<proteinExistence type="inferred from homology"/>
<keyword evidence="6 16" id="KW-0288">FMN</keyword>
<evidence type="ECO:0000256" key="13">
    <source>
        <dbReference type="ARBA" id="ARBA00023075"/>
    </source>
</evidence>
<comment type="subcellular location">
    <subcellularLocation>
        <location evidence="16">Cell membrane</location>
        <topology evidence="16">Multi-pass membrane protein</topology>
    </subcellularLocation>
</comment>
<evidence type="ECO:0000256" key="12">
    <source>
        <dbReference type="ARBA" id="ARBA00023065"/>
    </source>
</evidence>
<keyword evidence="15 16" id="KW-0739">Sodium transport</keyword>
<keyword evidence="4 16" id="KW-0597">Phosphoprotein</keyword>
<keyword evidence="1 16" id="KW-0813">Transport</keyword>
<evidence type="ECO:0000256" key="10">
    <source>
        <dbReference type="ARBA" id="ARBA00023027"/>
    </source>
</evidence>
<evidence type="ECO:0000256" key="7">
    <source>
        <dbReference type="ARBA" id="ARBA00022692"/>
    </source>
</evidence>
<feature type="transmembrane region" description="Helical" evidence="16">
    <location>
        <begin position="455"/>
        <end position="473"/>
    </location>
</feature>
<keyword evidence="13 16" id="KW-0830">Ubiquinone</keyword>
<keyword evidence="7 16" id="KW-0812">Transmembrane</keyword>
<dbReference type="NCBIfam" id="NF003756">
    <property type="entry name" value="PRK05349.1"/>
    <property type="match status" value="1"/>
</dbReference>
<evidence type="ECO:0000256" key="5">
    <source>
        <dbReference type="ARBA" id="ARBA00022630"/>
    </source>
</evidence>
<evidence type="ECO:0000256" key="11">
    <source>
        <dbReference type="ARBA" id="ARBA00023053"/>
    </source>
</evidence>
<feature type="transmembrane region" description="Helical" evidence="16">
    <location>
        <begin position="57"/>
        <end position="77"/>
    </location>
</feature>
<dbReference type="InterPro" id="IPR004338">
    <property type="entry name" value="NqrB/RnfD"/>
</dbReference>